<protein>
    <recommendedName>
        <fullName evidence="3">Superfamily II DNA and RNA helicase</fullName>
    </recommendedName>
</protein>
<dbReference type="Proteomes" id="UP000198854">
    <property type="component" value="Unassembled WGS sequence"/>
</dbReference>
<evidence type="ECO:0000313" key="2">
    <source>
        <dbReference type="Proteomes" id="UP000198854"/>
    </source>
</evidence>
<sequence length="129" mass="14591">MIQAKHHSYSKHNLLAQPTKPLNIEGEILARIAGLSYQSQWILFTSECPRPDYEQLSSFNVMCQNVIHMKASRTKTEIEIVMQAILSGNASAIVASNNIDIVNQKLLCQMASRHGCEIFFVEGRNTQYH</sequence>
<name>A0A1G7YJV2_9VIBR</name>
<proteinExistence type="predicted"/>
<dbReference type="AlphaFoldDB" id="A0A1G7YJV2"/>
<dbReference type="RefSeq" id="WP_093271040.1">
    <property type="nucleotide sequence ID" value="NZ_FNDD01000005.1"/>
</dbReference>
<dbReference type="OrthoDB" id="5898548at2"/>
<evidence type="ECO:0000313" key="1">
    <source>
        <dbReference type="EMBL" id="SDG96565.1"/>
    </source>
</evidence>
<keyword evidence="2" id="KW-1185">Reference proteome</keyword>
<dbReference type="EMBL" id="FNDD01000005">
    <property type="protein sequence ID" value="SDG96565.1"/>
    <property type="molecule type" value="Genomic_DNA"/>
</dbReference>
<evidence type="ECO:0008006" key="3">
    <source>
        <dbReference type="Google" id="ProtNLM"/>
    </source>
</evidence>
<dbReference type="InterPro" id="IPR027417">
    <property type="entry name" value="P-loop_NTPase"/>
</dbReference>
<accession>A0A1G7YJV2</accession>
<reference evidence="1 2" key="1">
    <citation type="submission" date="2016-10" db="EMBL/GenBank/DDBJ databases">
        <authorList>
            <person name="de Groot N.N."/>
        </authorList>
    </citation>
    <scope>NUCLEOTIDE SEQUENCE [LARGE SCALE GENOMIC DNA]</scope>
    <source>
        <strain evidence="1 2">CGMCC 1.10228</strain>
    </source>
</reference>
<dbReference type="STRING" id="861298.SAMN04488136_105168"/>
<gene>
    <name evidence="1" type="ORF">SAMN04488136_105168</name>
</gene>
<organism evidence="1 2">
    <name type="scientific">Vibrio xiamenensis</name>
    <dbReference type="NCBI Taxonomy" id="861298"/>
    <lineage>
        <taxon>Bacteria</taxon>
        <taxon>Pseudomonadati</taxon>
        <taxon>Pseudomonadota</taxon>
        <taxon>Gammaproteobacteria</taxon>
        <taxon>Vibrionales</taxon>
        <taxon>Vibrionaceae</taxon>
        <taxon>Vibrio</taxon>
    </lineage>
</organism>
<dbReference type="Gene3D" id="3.40.50.300">
    <property type="entry name" value="P-loop containing nucleotide triphosphate hydrolases"/>
    <property type="match status" value="1"/>
</dbReference>